<sequence>MACPVCPVGAICLSTADLETHLPLDHDQLAEIAEYMINNQFEMPDFTAKYLPPLVMSPISQATRLSSHRVLPSTTPSRSHKLAAHGDLSSSSSTKLGWATSGLAM</sequence>
<protein>
    <submittedName>
        <fullName evidence="2">Uncharacterized protein</fullName>
    </submittedName>
</protein>
<accession>A0A1Y2H5K2</accession>
<dbReference type="EMBL" id="MCFL01000123">
    <property type="protein sequence ID" value="ORZ29857.1"/>
    <property type="molecule type" value="Genomic_DNA"/>
</dbReference>
<organism evidence="2 3">
    <name type="scientific">Catenaria anguillulae PL171</name>
    <dbReference type="NCBI Taxonomy" id="765915"/>
    <lineage>
        <taxon>Eukaryota</taxon>
        <taxon>Fungi</taxon>
        <taxon>Fungi incertae sedis</taxon>
        <taxon>Blastocladiomycota</taxon>
        <taxon>Blastocladiomycetes</taxon>
        <taxon>Blastocladiales</taxon>
        <taxon>Catenariaceae</taxon>
        <taxon>Catenaria</taxon>
    </lineage>
</organism>
<evidence type="ECO:0000313" key="2">
    <source>
        <dbReference type="EMBL" id="ORZ29857.1"/>
    </source>
</evidence>
<dbReference type="Proteomes" id="UP000193411">
    <property type="component" value="Unassembled WGS sequence"/>
</dbReference>
<reference evidence="2 3" key="1">
    <citation type="submission" date="2016-07" db="EMBL/GenBank/DDBJ databases">
        <title>Pervasive Adenine N6-methylation of Active Genes in Fungi.</title>
        <authorList>
            <consortium name="DOE Joint Genome Institute"/>
            <person name="Mondo S.J."/>
            <person name="Dannebaum R.O."/>
            <person name="Kuo R.C."/>
            <person name="Labutti K."/>
            <person name="Haridas S."/>
            <person name="Kuo A."/>
            <person name="Salamov A."/>
            <person name="Ahrendt S.R."/>
            <person name="Lipzen A."/>
            <person name="Sullivan W."/>
            <person name="Andreopoulos W.B."/>
            <person name="Clum A."/>
            <person name="Lindquist E."/>
            <person name="Daum C."/>
            <person name="Ramamoorthy G.K."/>
            <person name="Gryganskyi A."/>
            <person name="Culley D."/>
            <person name="Magnuson J.K."/>
            <person name="James T.Y."/>
            <person name="O'Malley M.A."/>
            <person name="Stajich J.E."/>
            <person name="Spatafora J.W."/>
            <person name="Visel A."/>
            <person name="Grigoriev I.V."/>
        </authorList>
    </citation>
    <scope>NUCLEOTIDE SEQUENCE [LARGE SCALE GENOMIC DNA]</scope>
    <source>
        <strain evidence="2 3">PL171</strain>
    </source>
</reference>
<gene>
    <name evidence="2" type="ORF">BCR44DRAFT_51901</name>
</gene>
<evidence type="ECO:0000313" key="3">
    <source>
        <dbReference type="Proteomes" id="UP000193411"/>
    </source>
</evidence>
<comment type="caution">
    <text evidence="2">The sequence shown here is derived from an EMBL/GenBank/DDBJ whole genome shotgun (WGS) entry which is preliminary data.</text>
</comment>
<name>A0A1Y2H5K2_9FUNG</name>
<feature type="region of interest" description="Disordered" evidence="1">
    <location>
        <begin position="66"/>
        <end position="105"/>
    </location>
</feature>
<proteinExistence type="predicted"/>
<keyword evidence="3" id="KW-1185">Reference proteome</keyword>
<evidence type="ECO:0000256" key="1">
    <source>
        <dbReference type="SAM" id="MobiDB-lite"/>
    </source>
</evidence>
<dbReference type="AlphaFoldDB" id="A0A1Y2H5K2"/>